<evidence type="ECO:0000313" key="5">
    <source>
        <dbReference type="Proteomes" id="UP000264840"/>
    </source>
</evidence>
<reference evidence="4" key="2">
    <citation type="submission" date="2025-09" db="UniProtKB">
        <authorList>
            <consortium name="Ensembl"/>
        </authorList>
    </citation>
    <scope>IDENTIFICATION</scope>
</reference>
<accession>A0A3Q2W7B1</accession>
<dbReference type="AlphaFoldDB" id="A0A3Q2W7B1"/>
<dbReference type="Ensembl" id="ENSHBUT00000034534.1">
    <property type="protein sequence ID" value="ENSHBUP00000017179.1"/>
    <property type="gene ID" value="ENSHBUG00000019184.1"/>
</dbReference>
<dbReference type="SUPFAM" id="SSF48726">
    <property type="entry name" value="Immunoglobulin"/>
    <property type="match status" value="1"/>
</dbReference>
<protein>
    <recommendedName>
        <fullName evidence="3">Ig-like domain-containing protein</fullName>
    </recommendedName>
</protein>
<dbReference type="Gene3D" id="2.60.40.10">
    <property type="entry name" value="Immunoglobulins"/>
    <property type="match status" value="1"/>
</dbReference>
<dbReference type="InterPro" id="IPR050488">
    <property type="entry name" value="Ig_Fc_receptor"/>
</dbReference>
<reference evidence="4" key="1">
    <citation type="submission" date="2025-08" db="UniProtKB">
        <authorList>
            <consortium name="Ensembl"/>
        </authorList>
    </citation>
    <scope>IDENTIFICATION</scope>
</reference>
<dbReference type="InterPro" id="IPR003599">
    <property type="entry name" value="Ig_sub"/>
</dbReference>
<keyword evidence="2" id="KW-1015">Disulfide bond</keyword>
<evidence type="ECO:0000256" key="1">
    <source>
        <dbReference type="ARBA" id="ARBA00022729"/>
    </source>
</evidence>
<evidence type="ECO:0000259" key="3">
    <source>
        <dbReference type="PROSITE" id="PS50835"/>
    </source>
</evidence>
<dbReference type="InterPro" id="IPR036179">
    <property type="entry name" value="Ig-like_dom_sf"/>
</dbReference>
<dbReference type="SMART" id="SM00409">
    <property type="entry name" value="IG"/>
    <property type="match status" value="1"/>
</dbReference>
<organism evidence="4 5">
    <name type="scientific">Haplochromis burtoni</name>
    <name type="common">Burton's mouthbrooder</name>
    <name type="synonym">Chromis burtoni</name>
    <dbReference type="NCBI Taxonomy" id="8153"/>
    <lineage>
        <taxon>Eukaryota</taxon>
        <taxon>Metazoa</taxon>
        <taxon>Chordata</taxon>
        <taxon>Craniata</taxon>
        <taxon>Vertebrata</taxon>
        <taxon>Euteleostomi</taxon>
        <taxon>Actinopterygii</taxon>
        <taxon>Neopterygii</taxon>
        <taxon>Teleostei</taxon>
        <taxon>Neoteleostei</taxon>
        <taxon>Acanthomorphata</taxon>
        <taxon>Ovalentaria</taxon>
        <taxon>Cichlomorphae</taxon>
        <taxon>Cichliformes</taxon>
        <taxon>Cichlidae</taxon>
        <taxon>African cichlids</taxon>
        <taxon>Pseudocrenilabrinae</taxon>
        <taxon>Haplochromini</taxon>
        <taxon>Haplochromis</taxon>
    </lineage>
</organism>
<dbReference type="PANTHER" id="PTHR11481">
    <property type="entry name" value="IMMUNOGLOBULIN FC RECEPTOR"/>
    <property type="match status" value="1"/>
</dbReference>
<dbReference type="GeneTree" id="ENSGT01110000267284"/>
<proteinExistence type="predicted"/>
<sequence>MRAEHFPPAVFLQSSWTQIYSSETVTLRCEIQGGEGAQWTYQWRQNNLNKPPTSSEYRISSATKSNSGGYSCRGKRGSSWTEWSDITKLTVSCKLDIFHPFLFILHKVSSKTQQNTLSFNLFILVSKVA</sequence>
<dbReference type="PANTHER" id="PTHR11481:SF64">
    <property type="entry name" value="FC RECEPTOR-LIKE PROTEIN 4"/>
    <property type="match status" value="1"/>
</dbReference>
<feature type="domain" description="Ig-like" evidence="3">
    <location>
        <begin position="8"/>
        <end position="92"/>
    </location>
</feature>
<dbReference type="InterPro" id="IPR013783">
    <property type="entry name" value="Ig-like_fold"/>
</dbReference>
<keyword evidence="5" id="KW-1185">Reference proteome</keyword>
<dbReference type="InterPro" id="IPR007110">
    <property type="entry name" value="Ig-like_dom"/>
</dbReference>
<dbReference type="GO" id="GO:0004888">
    <property type="term" value="F:transmembrane signaling receptor activity"/>
    <property type="evidence" value="ECO:0007669"/>
    <property type="project" value="TreeGrafter"/>
</dbReference>
<dbReference type="GO" id="GO:0007166">
    <property type="term" value="P:cell surface receptor signaling pathway"/>
    <property type="evidence" value="ECO:0007669"/>
    <property type="project" value="TreeGrafter"/>
</dbReference>
<dbReference type="Proteomes" id="UP000264840">
    <property type="component" value="Unplaced"/>
</dbReference>
<dbReference type="GO" id="GO:0009897">
    <property type="term" value="C:external side of plasma membrane"/>
    <property type="evidence" value="ECO:0007669"/>
    <property type="project" value="TreeGrafter"/>
</dbReference>
<dbReference type="PROSITE" id="PS50835">
    <property type="entry name" value="IG_LIKE"/>
    <property type="match status" value="1"/>
</dbReference>
<dbReference type="GO" id="GO:0006955">
    <property type="term" value="P:immune response"/>
    <property type="evidence" value="ECO:0007669"/>
    <property type="project" value="TreeGrafter"/>
</dbReference>
<keyword evidence="1" id="KW-0732">Signal</keyword>
<evidence type="ECO:0000313" key="4">
    <source>
        <dbReference type="Ensembl" id="ENSHBUP00000017179.1"/>
    </source>
</evidence>
<evidence type="ECO:0000256" key="2">
    <source>
        <dbReference type="ARBA" id="ARBA00023157"/>
    </source>
</evidence>
<dbReference type="OMA" id="THEWRSS"/>
<name>A0A3Q2W7B1_HAPBU</name>
<dbReference type="Pfam" id="PF13927">
    <property type="entry name" value="Ig_3"/>
    <property type="match status" value="1"/>
</dbReference>